<evidence type="ECO:0000313" key="3">
    <source>
        <dbReference type="Proteomes" id="UP000195024"/>
    </source>
</evidence>
<dbReference type="Proteomes" id="UP000321175">
    <property type="component" value="Unassembled WGS sequence"/>
</dbReference>
<keyword evidence="4" id="KW-1185">Reference proteome</keyword>
<comment type="caution">
    <text evidence="2">The sequence shown here is derived from an EMBL/GenBank/DDBJ whole genome shotgun (WGS) entry which is preliminary data.</text>
</comment>
<dbReference type="GeneID" id="60999977"/>
<name>A0A1L8UXK4_ENTMU</name>
<reference evidence="1 4" key="2">
    <citation type="submission" date="2019-07" db="EMBL/GenBank/DDBJ databases">
        <title>Whole genome shotgun sequence of Enterococcus mundtii NBRC 100490.</title>
        <authorList>
            <person name="Hosoyama A."/>
            <person name="Uohara A."/>
            <person name="Ohji S."/>
            <person name="Ichikawa N."/>
        </authorList>
    </citation>
    <scope>NUCLEOTIDE SEQUENCE [LARGE SCALE GENOMIC DNA]</scope>
    <source>
        <strain evidence="1 4">NBRC 100490</strain>
    </source>
</reference>
<dbReference type="RefSeq" id="WP_081367424.1">
    <property type="nucleotide sequence ID" value="NZ_BJWA01000009.1"/>
</dbReference>
<dbReference type="AlphaFoldDB" id="A0A1L8UXK4"/>
<protein>
    <recommendedName>
        <fullName evidence="5">Primosomal protein N</fullName>
    </recommendedName>
</protein>
<reference evidence="2 3" key="1">
    <citation type="submission" date="2017-05" db="EMBL/GenBank/DDBJ databases">
        <title>The Genome Sequence of Enterococcus mundtii 6B1_DIV0119.</title>
        <authorList>
            <consortium name="The Broad Institute Genomics Platform"/>
            <consortium name="The Broad Institute Genomic Center for Infectious Diseases"/>
            <person name="Earl A."/>
            <person name="Manson A."/>
            <person name="Schwartman J."/>
            <person name="Gilmore M."/>
            <person name="Abouelleil A."/>
            <person name="Cao P."/>
            <person name="Chapman S."/>
            <person name="Cusick C."/>
            <person name="Shea T."/>
            <person name="Young S."/>
            <person name="Neafsey D."/>
            <person name="Nusbaum C."/>
            <person name="Birren B."/>
        </authorList>
    </citation>
    <scope>NUCLEOTIDE SEQUENCE [LARGE SCALE GENOMIC DNA]</scope>
    <source>
        <strain evidence="2 3">6B1_DIV0119</strain>
    </source>
</reference>
<evidence type="ECO:0000313" key="4">
    <source>
        <dbReference type="Proteomes" id="UP000321175"/>
    </source>
</evidence>
<dbReference type="Proteomes" id="UP000195024">
    <property type="component" value="Unassembled WGS sequence"/>
</dbReference>
<organism evidence="2 3">
    <name type="scientific">Enterococcus mundtii</name>
    <dbReference type="NCBI Taxonomy" id="53346"/>
    <lineage>
        <taxon>Bacteria</taxon>
        <taxon>Bacillati</taxon>
        <taxon>Bacillota</taxon>
        <taxon>Bacilli</taxon>
        <taxon>Lactobacillales</taxon>
        <taxon>Enterococcaceae</taxon>
        <taxon>Enterococcus</taxon>
    </lineage>
</organism>
<dbReference type="EMBL" id="NGMS01000001">
    <property type="protein sequence ID" value="OTP27995.1"/>
    <property type="molecule type" value="Genomic_DNA"/>
</dbReference>
<evidence type="ECO:0000313" key="2">
    <source>
        <dbReference type="EMBL" id="OTP27995.1"/>
    </source>
</evidence>
<evidence type="ECO:0008006" key="5">
    <source>
        <dbReference type="Google" id="ProtNLM"/>
    </source>
</evidence>
<proteinExistence type="predicted"/>
<gene>
    <name evidence="2" type="ORF">A5802_001734</name>
    <name evidence="1" type="ORF">EMU01_14500</name>
</gene>
<dbReference type="EMBL" id="BJWA01000009">
    <property type="protein sequence ID" value="GEL80306.1"/>
    <property type="molecule type" value="Genomic_DNA"/>
</dbReference>
<accession>A0A1L8UXK4</accession>
<sequence>MLDDQLKCPNCQTKFYYNEVRHIVKHREKEMPIRCPECNEVVERKLSHGYFVSYKETDFSKLDQEVEETPKQYKSLKTGAVISADEYREMIERHDLSLNGPMSSELMGGMNYFIENEALNNEESYEDYVPYD</sequence>
<evidence type="ECO:0000313" key="1">
    <source>
        <dbReference type="EMBL" id="GEL80306.1"/>
    </source>
</evidence>